<dbReference type="RefSeq" id="WP_377763313.1">
    <property type="nucleotide sequence ID" value="NZ_JBHRXY010000020.1"/>
</dbReference>
<dbReference type="Gene3D" id="3.40.190.10">
    <property type="entry name" value="Periplasmic binding protein-like II"/>
    <property type="match status" value="1"/>
</dbReference>
<dbReference type="SUPFAM" id="SSF53850">
    <property type="entry name" value="Periplasmic binding protein-like II"/>
    <property type="match status" value="1"/>
</dbReference>
<dbReference type="PANTHER" id="PTHR30024">
    <property type="entry name" value="ALIPHATIC SULFONATES-BINDING PROTEIN-RELATED"/>
    <property type="match status" value="1"/>
</dbReference>
<gene>
    <name evidence="1" type="ORF">ACFOM8_17055</name>
</gene>
<keyword evidence="2" id="KW-1185">Reference proteome</keyword>
<organism evidence="1 2">
    <name type="scientific">Paracoccus angustae</name>
    <dbReference type="NCBI Taxonomy" id="1671480"/>
    <lineage>
        <taxon>Bacteria</taxon>
        <taxon>Pseudomonadati</taxon>
        <taxon>Pseudomonadota</taxon>
        <taxon>Alphaproteobacteria</taxon>
        <taxon>Rhodobacterales</taxon>
        <taxon>Paracoccaceae</taxon>
        <taxon>Paracoccus</taxon>
    </lineage>
</organism>
<sequence length="196" mass="21784">GEGSHGSNLNGNYGPAWVTSGWKSTGHHADLDAYTVSMGHPDAQLALMGGQSEINAHFGSPPFQNLEVKDDRARKVLDSYDVVGGSHTFTVVWSRSDFVEENPEFMKVFMAALEESISFINDNPEEAARIWASAEKSPMTHEEIVALITDEQTRWTTQPERLLPYVNYMARVGLIKQDTNDWRDLFFETVSGGEGS</sequence>
<evidence type="ECO:0000313" key="2">
    <source>
        <dbReference type="Proteomes" id="UP001595539"/>
    </source>
</evidence>
<dbReference type="PANTHER" id="PTHR30024:SF2">
    <property type="entry name" value="ABC TRANSPORTER SUBSTRATE-BINDING PROTEIN"/>
    <property type="match status" value="1"/>
</dbReference>
<protein>
    <submittedName>
        <fullName evidence="1">ABC transporter substrate-binding protein</fullName>
    </submittedName>
</protein>
<evidence type="ECO:0000313" key="1">
    <source>
        <dbReference type="EMBL" id="MFC3631154.1"/>
    </source>
</evidence>
<feature type="non-terminal residue" evidence="1">
    <location>
        <position position="1"/>
    </location>
</feature>
<accession>A0ABV7U8G0</accession>
<dbReference type="EMBL" id="JBHRXY010000020">
    <property type="protein sequence ID" value="MFC3631154.1"/>
    <property type="molecule type" value="Genomic_DNA"/>
</dbReference>
<reference evidence="2" key="1">
    <citation type="journal article" date="2019" name="Int. J. Syst. Evol. Microbiol.">
        <title>The Global Catalogue of Microorganisms (GCM) 10K type strain sequencing project: providing services to taxonomists for standard genome sequencing and annotation.</title>
        <authorList>
            <consortium name="The Broad Institute Genomics Platform"/>
            <consortium name="The Broad Institute Genome Sequencing Center for Infectious Disease"/>
            <person name="Wu L."/>
            <person name="Ma J."/>
        </authorList>
    </citation>
    <scope>NUCLEOTIDE SEQUENCE [LARGE SCALE GENOMIC DNA]</scope>
    <source>
        <strain evidence="2">KCTC 42473</strain>
    </source>
</reference>
<name>A0ABV7U8G0_9RHOB</name>
<proteinExistence type="predicted"/>
<dbReference type="Proteomes" id="UP001595539">
    <property type="component" value="Unassembled WGS sequence"/>
</dbReference>
<comment type="caution">
    <text evidence="1">The sequence shown here is derived from an EMBL/GenBank/DDBJ whole genome shotgun (WGS) entry which is preliminary data.</text>
</comment>